<evidence type="ECO:0000256" key="1">
    <source>
        <dbReference type="SAM" id="MobiDB-lite"/>
    </source>
</evidence>
<organism evidence="2 3">
    <name type="scientific">Phialemonium atrogriseum</name>
    <dbReference type="NCBI Taxonomy" id="1093897"/>
    <lineage>
        <taxon>Eukaryota</taxon>
        <taxon>Fungi</taxon>
        <taxon>Dikarya</taxon>
        <taxon>Ascomycota</taxon>
        <taxon>Pezizomycotina</taxon>
        <taxon>Sordariomycetes</taxon>
        <taxon>Sordariomycetidae</taxon>
        <taxon>Cephalothecales</taxon>
        <taxon>Cephalothecaceae</taxon>
        <taxon>Phialemonium</taxon>
    </lineage>
</organism>
<accession>A0AAJ0FFZ4</accession>
<dbReference type="Proteomes" id="UP001244011">
    <property type="component" value="Unassembled WGS sequence"/>
</dbReference>
<keyword evidence="3" id="KW-1185">Reference proteome</keyword>
<dbReference type="AlphaFoldDB" id="A0AAJ0FFZ4"/>
<dbReference type="RefSeq" id="XP_060278091.1">
    <property type="nucleotide sequence ID" value="XM_060432202.1"/>
</dbReference>
<reference evidence="2" key="1">
    <citation type="submission" date="2023-06" db="EMBL/GenBank/DDBJ databases">
        <title>Genome-scale phylogeny and comparative genomics of the fungal order Sordariales.</title>
        <authorList>
            <consortium name="Lawrence Berkeley National Laboratory"/>
            <person name="Hensen N."/>
            <person name="Bonometti L."/>
            <person name="Westerberg I."/>
            <person name="Brannstrom I.O."/>
            <person name="Guillou S."/>
            <person name="Cros-Aarteil S."/>
            <person name="Calhoun S."/>
            <person name="Haridas S."/>
            <person name="Kuo A."/>
            <person name="Mondo S."/>
            <person name="Pangilinan J."/>
            <person name="Riley R."/>
            <person name="Labutti K."/>
            <person name="Andreopoulos B."/>
            <person name="Lipzen A."/>
            <person name="Chen C."/>
            <person name="Yanf M."/>
            <person name="Daum C."/>
            <person name="Ng V."/>
            <person name="Clum A."/>
            <person name="Steindorff A."/>
            <person name="Ohm R."/>
            <person name="Martin F."/>
            <person name="Silar P."/>
            <person name="Natvig D."/>
            <person name="Lalanne C."/>
            <person name="Gautier V."/>
            <person name="Ament-Velasquez S.L."/>
            <person name="Kruys A."/>
            <person name="Hutchinson M.I."/>
            <person name="Powell A.J."/>
            <person name="Barry K."/>
            <person name="Miller A.N."/>
            <person name="Grigoriev I.V."/>
            <person name="Debuchy R."/>
            <person name="Gladieux P."/>
            <person name="Thoren M.H."/>
            <person name="Johannesson H."/>
        </authorList>
    </citation>
    <scope>NUCLEOTIDE SEQUENCE</scope>
    <source>
        <strain evidence="2">8032-3</strain>
    </source>
</reference>
<dbReference type="GeneID" id="85315389"/>
<name>A0AAJ0FFZ4_9PEZI</name>
<feature type="region of interest" description="Disordered" evidence="1">
    <location>
        <begin position="238"/>
        <end position="269"/>
    </location>
</feature>
<evidence type="ECO:0000313" key="2">
    <source>
        <dbReference type="EMBL" id="KAK1761878.1"/>
    </source>
</evidence>
<feature type="region of interest" description="Disordered" evidence="1">
    <location>
        <begin position="307"/>
        <end position="329"/>
    </location>
</feature>
<feature type="compositionally biased region" description="Low complexity" evidence="1">
    <location>
        <begin position="251"/>
        <end position="267"/>
    </location>
</feature>
<feature type="non-terminal residue" evidence="2">
    <location>
        <position position="1"/>
    </location>
</feature>
<evidence type="ECO:0000313" key="3">
    <source>
        <dbReference type="Proteomes" id="UP001244011"/>
    </source>
</evidence>
<comment type="caution">
    <text evidence="2">The sequence shown here is derived from an EMBL/GenBank/DDBJ whole genome shotgun (WGS) entry which is preliminary data.</text>
</comment>
<proteinExistence type="predicted"/>
<dbReference type="EMBL" id="MU839048">
    <property type="protein sequence ID" value="KAK1761878.1"/>
    <property type="molecule type" value="Genomic_DNA"/>
</dbReference>
<protein>
    <submittedName>
        <fullName evidence="2">Uncharacterized protein</fullName>
    </submittedName>
</protein>
<gene>
    <name evidence="2" type="ORF">QBC33DRAFT_603694</name>
</gene>
<sequence>PTFPPPRRYSLGLPPIAQHSFRSKKYPAILSTQSSISPLYFTPAQMRRSTRISSLPPPGQSASAARSRAGVQAELQACIRGLESAYLEQRDKLREKWRAVVRVSSTAEWYDEPFGAWAMDNIHLHLLRASLEVEFVDLWEAPDTMKKALNGLASSLGLPSAWHLFLLFGSAAATSERLRKSLRALKNRMGEEDALMDLYPAILRARNRRLGRLVEDDMSDTPLFARASCDKKVLISPNDVDRVKVQQRTQSDPGPRSGPGPRSDPGDAVSHVDRTILMATADDARVRVAGPSVIPTLETHTLAQHVKTPLHGGDPLVSEQAEGGQDGED</sequence>